<dbReference type="EMBL" id="GGEC01084265">
    <property type="protein sequence ID" value="MBX64749.1"/>
    <property type="molecule type" value="Transcribed_RNA"/>
</dbReference>
<evidence type="ECO:0000313" key="1">
    <source>
        <dbReference type="EMBL" id="MBX64749.1"/>
    </source>
</evidence>
<accession>A0A2P2QCT5</accession>
<proteinExistence type="predicted"/>
<dbReference type="AlphaFoldDB" id="A0A2P2QCT5"/>
<protein>
    <submittedName>
        <fullName evidence="1">Uncharacterized protein</fullName>
    </submittedName>
</protein>
<name>A0A2P2QCT5_RHIMU</name>
<sequence length="81" mass="9647">MPSYFSCKIHAICRRLYQSMKFFTTIISPHTWLMHGPDPILDVFRAFTFHIFAYIFKLHTKSSPHHHMAVKKQLEIPIRCT</sequence>
<organism evidence="1">
    <name type="scientific">Rhizophora mucronata</name>
    <name type="common">Asiatic mangrove</name>
    <dbReference type="NCBI Taxonomy" id="61149"/>
    <lineage>
        <taxon>Eukaryota</taxon>
        <taxon>Viridiplantae</taxon>
        <taxon>Streptophyta</taxon>
        <taxon>Embryophyta</taxon>
        <taxon>Tracheophyta</taxon>
        <taxon>Spermatophyta</taxon>
        <taxon>Magnoliopsida</taxon>
        <taxon>eudicotyledons</taxon>
        <taxon>Gunneridae</taxon>
        <taxon>Pentapetalae</taxon>
        <taxon>rosids</taxon>
        <taxon>fabids</taxon>
        <taxon>Malpighiales</taxon>
        <taxon>Rhizophoraceae</taxon>
        <taxon>Rhizophora</taxon>
    </lineage>
</organism>
<reference evidence="1" key="1">
    <citation type="submission" date="2018-02" db="EMBL/GenBank/DDBJ databases">
        <title>Rhizophora mucronata_Transcriptome.</title>
        <authorList>
            <person name="Meera S.P."/>
            <person name="Sreeshan A."/>
            <person name="Augustine A."/>
        </authorList>
    </citation>
    <scope>NUCLEOTIDE SEQUENCE</scope>
    <source>
        <tissue evidence="1">Leaf</tissue>
    </source>
</reference>